<evidence type="ECO:0000259" key="6">
    <source>
        <dbReference type="Pfam" id="PF07980"/>
    </source>
</evidence>
<evidence type="ECO:0000313" key="9">
    <source>
        <dbReference type="Proteomes" id="UP000435036"/>
    </source>
</evidence>
<name>A0A6N8KZK4_9SPHI</name>
<keyword evidence="9" id="KW-1185">Reference proteome</keyword>
<comment type="subcellular location">
    <subcellularLocation>
        <location evidence="1">Cell outer membrane</location>
    </subcellularLocation>
</comment>
<dbReference type="AlphaFoldDB" id="A0A6N8KZK4"/>
<dbReference type="Pfam" id="PF07980">
    <property type="entry name" value="SusD_RagB"/>
    <property type="match status" value="1"/>
</dbReference>
<reference evidence="8 9" key="1">
    <citation type="submission" date="2019-12" db="EMBL/GenBank/DDBJ databases">
        <authorList>
            <person name="Dong K."/>
        </authorList>
    </citation>
    <scope>NUCLEOTIDE SEQUENCE [LARGE SCALE GENOMIC DNA]</scope>
    <source>
        <strain evidence="8 9">JCM 31225</strain>
    </source>
</reference>
<evidence type="ECO:0000256" key="4">
    <source>
        <dbReference type="ARBA" id="ARBA00023136"/>
    </source>
</evidence>
<dbReference type="OrthoDB" id="1097962at2"/>
<dbReference type="InterPro" id="IPR012944">
    <property type="entry name" value="SusD_RagB_dom"/>
</dbReference>
<keyword evidence="4" id="KW-0472">Membrane</keyword>
<comment type="caution">
    <text evidence="8">The sequence shown here is derived from an EMBL/GenBank/DDBJ whole genome shotgun (WGS) entry which is preliminary data.</text>
</comment>
<keyword evidence="5" id="KW-0998">Cell outer membrane</keyword>
<keyword evidence="3" id="KW-0732">Signal</keyword>
<organism evidence="8 9">
    <name type="scientific">Sphingobacterium humi</name>
    <dbReference type="NCBI Taxonomy" id="1796905"/>
    <lineage>
        <taxon>Bacteria</taxon>
        <taxon>Pseudomonadati</taxon>
        <taxon>Bacteroidota</taxon>
        <taxon>Sphingobacteriia</taxon>
        <taxon>Sphingobacteriales</taxon>
        <taxon>Sphingobacteriaceae</taxon>
        <taxon>Sphingobacterium</taxon>
    </lineage>
</organism>
<dbReference type="InterPro" id="IPR033985">
    <property type="entry name" value="SusD-like_N"/>
</dbReference>
<gene>
    <name evidence="8" type="ORF">GQF63_10770</name>
</gene>
<dbReference type="GO" id="GO:0009279">
    <property type="term" value="C:cell outer membrane"/>
    <property type="evidence" value="ECO:0007669"/>
    <property type="project" value="UniProtKB-SubCell"/>
</dbReference>
<dbReference type="RefSeq" id="WP_160369236.1">
    <property type="nucleotide sequence ID" value="NZ_WSQA01000007.1"/>
</dbReference>
<protein>
    <submittedName>
        <fullName evidence="8">RagB/SusD family nutrient uptake outer membrane protein</fullName>
    </submittedName>
</protein>
<dbReference type="Pfam" id="PF14322">
    <property type="entry name" value="SusD-like_3"/>
    <property type="match status" value="1"/>
</dbReference>
<dbReference type="EMBL" id="WSQA01000007">
    <property type="protein sequence ID" value="MVZ62507.1"/>
    <property type="molecule type" value="Genomic_DNA"/>
</dbReference>
<evidence type="ECO:0000313" key="8">
    <source>
        <dbReference type="EMBL" id="MVZ62507.1"/>
    </source>
</evidence>
<comment type="similarity">
    <text evidence="2">Belongs to the SusD family.</text>
</comment>
<dbReference type="InterPro" id="IPR011990">
    <property type="entry name" value="TPR-like_helical_dom_sf"/>
</dbReference>
<dbReference type="Proteomes" id="UP000435036">
    <property type="component" value="Unassembled WGS sequence"/>
</dbReference>
<sequence>MKLTIKSSLRKFLFMGLSIGLLGTSSCNKFLDVRPQGELPSDRLLKDAAGFESAIYGVYASMSTENLYGKTLSHEMIEILAQYFDSFQNEYVEQVQTYNYKHTLLETTLYNVWKDMYTNIANANNILISLEKYEGKLEHYKLYRGEALGIRAFMHFDLLRLYTENIKANANASGIPYSTKFSLKPSEFSNAAKVYELIIADLKEAEQLLAADAQYLTTPKVNPPVSFLRDLETHFNLYAVQALLARVYLTKGDLLNAAVYAKKVINSKKFTLMDKSELALASTNGGLYAKETIFGLYSTRYYTTVRDRFLLQSTYFSYDLRPNMAGIYQHEQVGHDYRWEAFFRLPVAGQGAIRFSKLLDKYLADNQEYFRPEGMISGINLIRLPELYYIMAEALLTSNPQEAMQYFNAVLSSRGLTPLNERSPALSLTLERITADRYKELIGEGQTFFNMKRLHLNIRNVNNVEVPASNKIYVWPIPFDEQEYNN</sequence>
<evidence type="ECO:0000259" key="7">
    <source>
        <dbReference type="Pfam" id="PF14322"/>
    </source>
</evidence>
<dbReference type="PROSITE" id="PS51257">
    <property type="entry name" value="PROKAR_LIPOPROTEIN"/>
    <property type="match status" value="1"/>
</dbReference>
<evidence type="ECO:0000256" key="2">
    <source>
        <dbReference type="ARBA" id="ARBA00006275"/>
    </source>
</evidence>
<feature type="domain" description="RagB/SusD" evidence="6">
    <location>
        <begin position="378"/>
        <end position="457"/>
    </location>
</feature>
<accession>A0A6N8KZK4</accession>
<evidence type="ECO:0000256" key="1">
    <source>
        <dbReference type="ARBA" id="ARBA00004442"/>
    </source>
</evidence>
<evidence type="ECO:0000256" key="5">
    <source>
        <dbReference type="ARBA" id="ARBA00023237"/>
    </source>
</evidence>
<feature type="domain" description="SusD-like N-terminal" evidence="7">
    <location>
        <begin position="29"/>
        <end position="249"/>
    </location>
</feature>
<dbReference type="SUPFAM" id="SSF48452">
    <property type="entry name" value="TPR-like"/>
    <property type="match status" value="1"/>
</dbReference>
<evidence type="ECO:0000256" key="3">
    <source>
        <dbReference type="ARBA" id="ARBA00022729"/>
    </source>
</evidence>
<dbReference type="Gene3D" id="1.25.40.390">
    <property type="match status" value="1"/>
</dbReference>
<proteinExistence type="inferred from homology"/>